<organism evidence="2 3">
    <name type="scientific">Streptomyces scopuliridis RB72</name>
    <dbReference type="NCBI Taxonomy" id="1440053"/>
    <lineage>
        <taxon>Bacteria</taxon>
        <taxon>Bacillati</taxon>
        <taxon>Actinomycetota</taxon>
        <taxon>Actinomycetes</taxon>
        <taxon>Kitasatosporales</taxon>
        <taxon>Streptomycetaceae</taxon>
        <taxon>Streptomyces</taxon>
    </lineage>
</organism>
<dbReference type="STRING" id="1440053.GCA_000718095_00160"/>
<comment type="caution">
    <text evidence="2">The sequence shown here is derived from an EMBL/GenBank/DDBJ whole genome shotgun (WGS) entry which is preliminary data.</text>
</comment>
<protein>
    <submittedName>
        <fullName evidence="2">Uncharacterized protein</fullName>
    </submittedName>
</protein>
<reference evidence="2 3" key="1">
    <citation type="submission" date="2013-12" db="EMBL/GenBank/DDBJ databases">
        <title>Annotated genome of Streptomyces scopuliridis.</title>
        <authorList>
            <person name="Olson J.B."/>
        </authorList>
    </citation>
    <scope>NUCLEOTIDE SEQUENCE [LARGE SCALE GENOMIC DNA]</scope>
    <source>
        <strain evidence="2 3">RB72</strain>
    </source>
</reference>
<evidence type="ECO:0000256" key="1">
    <source>
        <dbReference type="SAM" id="MobiDB-lite"/>
    </source>
</evidence>
<dbReference type="AlphaFoldDB" id="A0A2T7SSU6"/>
<keyword evidence="3" id="KW-1185">Reference proteome</keyword>
<dbReference type="Proteomes" id="UP000245992">
    <property type="component" value="Unassembled WGS sequence"/>
</dbReference>
<accession>A0A2T7SSU6</accession>
<proteinExistence type="predicted"/>
<evidence type="ECO:0000313" key="3">
    <source>
        <dbReference type="Proteomes" id="UP000245992"/>
    </source>
</evidence>
<sequence>MDPRLAIRSGRIPAEPVGMHGNPSATTYTCHVCRQEYERPDLAACLTHDAVVCSLCLSTDKAGDHLLPATPTAPAAP</sequence>
<name>A0A2T7SSU6_9ACTN</name>
<evidence type="ECO:0000313" key="2">
    <source>
        <dbReference type="EMBL" id="PVE05932.1"/>
    </source>
</evidence>
<feature type="region of interest" description="Disordered" evidence="1">
    <location>
        <begin position="1"/>
        <end position="20"/>
    </location>
</feature>
<dbReference type="EMBL" id="AZSP01000316">
    <property type="protein sequence ID" value="PVE05932.1"/>
    <property type="molecule type" value="Genomic_DNA"/>
</dbReference>
<gene>
    <name evidence="2" type="ORF">Y717_33905</name>
</gene>